<proteinExistence type="predicted"/>
<dbReference type="AlphaFoldDB" id="A0A7I7Y0G6"/>
<dbReference type="OrthoDB" id="4739604at2"/>
<sequence>MTGGSQYELTLRAGGRSIRGQIAQVGAAIRHLSIDGVDLTAGVDDRQPVPHSCGTVLVPWPNRVRGGRWAHRGCTQQLDLTDPGTGSALHGLLRDTAYVPTVRSDSSIRLSALVRAQRGYPFPLDTSVRYRLVADGLIATHTVRNVGTACAPVALGAHPFLAIGDVPTEALTLSVNGCRHIDVDDRLIPVGVTAVDGTDWDLRGGRTVADLDLDDAWAVDNDEGATLASLRAPDGRTVSLWGDRHFGYVHVFTTRAFPRGDGSVTAVALEPMTAPADAFNHGVGLRWLKPGDALSATWAIRYAMI</sequence>
<name>A0A7I7Y0G6_9MYCO</name>
<dbReference type="CDD" id="cd09022">
    <property type="entry name" value="Aldose_epim_Ec_YihR"/>
    <property type="match status" value="1"/>
</dbReference>
<dbReference type="GO" id="GO:0005975">
    <property type="term" value="P:carbohydrate metabolic process"/>
    <property type="evidence" value="ECO:0007669"/>
    <property type="project" value="InterPro"/>
</dbReference>
<reference evidence="1" key="1">
    <citation type="journal article" date="2019" name="Emerg. Microbes Infect.">
        <title>Comprehensive subspecies identification of 175 nontuberculous mycobacteria species based on 7547 genomic profiles.</title>
        <authorList>
            <person name="Matsumoto Y."/>
            <person name="Kinjo T."/>
            <person name="Motooka D."/>
            <person name="Nabeya D."/>
            <person name="Jung N."/>
            <person name="Uechi K."/>
            <person name="Horii T."/>
            <person name="Iida T."/>
            <person name="Fujita J."/>
            <person name="Nakamura S."/>
        </authorList>
    </citation>
    <scope>NUCLEOTIDE SEQUENCE [LARGE SCALE GENOMIC DNA]</scope>
    <source>
        <strain evidence="1">JCM 13671</strain>
    </source>
</reference>
<dbReference type="InterPro" id="IPR014718">
    <property type="entry name" value="GH-type_carb-bd"/>
</dbReference>
<dbReference type="EMBL" id="AP022612">
    <property type="protein sequence ID" value="BBZ35077.1"/>
    <property type="molecule type" value="Genomic_DNA"/>
</dbReference>
<dbReference type="GO" id="GO:0030246">
    <property type="term" value="F:carbohydrate binding"/>
    <property type="evidence" value="ECO:0007669"/>
    <property type="project" value="InterPro"/>
</dbReference>
<dbReference type="GO" id="GO:0016853">
    <property type="term" value="F:isomerase activity"/>
    <property type="evidence" value="ECO:0007669"/>
    <property type="project" value="InterPro"/>
</dbReference>
<keyword evidence="2" id="KW-1185">Reference proteome</keyword>
<dbReference type="Gene3D" id="2.70.98.10">
    <property type="match status" value="1"/>
</dbReference>
<reference evidence="1" key="2">
    <citation type="submission" date="2020-02" db="EMBL/GenBank/DDBJ databases">
        <authorList>
            <person name="Matsumoto Y."/>
            <person name="Motooka D."/>
            <person name="Nakamura S."/>
        </authorList>
    </citation>
    <scope>NUCLEOTIDE SEQUENCE</scope>
    <source>
        <strain evidence="1">JCM 13671</strain>
    </source>
</reference>
<dbReference type="InterPro" id="IPR011013">
    <property type="entry name" value="Gal_mutarotase_sf_dom"/>
</dbReference>
<dbReference type="InterPro" id="IPR008183">
    <property type="entry name" value="Aldose_1/G6P_1-epimerase"/>
</dbReference>
<protein>
    <submittedName>
        <fullName evidence="1">Aldose 1-epimerase</fullName>
    </submittedName>
</protein>
<evidence type="ECO:0000313" key="1">
    <source>
        <dbReference type="EMBL" id="BBZ35077.1"/>
    </source>
</evidence>
<dbReference type="Proteomes" id="UP000466931">
    <property type="component" value="Chromosome"/>
</dbReference>
<dbReference type="RefSeq" id="WP_085149389.1">
    <property type="nucleotide sequence ID" value="NZ_AP022612.1"/>
</dbReference>
<evidence type="ECO:0000313" key="2">
    <source>
        <dbReference type="Proteomes" id="UP000466931"/>
    </source>
</evidence>
<dbReference type="InterPro" id="IPR037480">
    <property type="entry name" value="YihR-like"/>
</dbReference>
<accession>A0A7I7Y0G6</accession>
<dbReference type="SUPFAM" id="SSF74650">
    <property type="entry name" value="Galactose mutarotase-like"/>
    <property type="match status" value="1"/>
</dbReference>
<dbReference type="Pfam" id="PF01263">
    <property type="entry name" value="Aldose_epim"/>
    <property type="match status" value="1"/>
</dbReference>
<organism evidence="1 2">
    <name type="scientific">Mycolicibacterium confluentis</name>
    <dbReference type="NCBI Taxonomy" id="28047"/>
    <lineage>
        <taxon>Bacteria</taxon>
        <taxon>Bacillati</taxon>
        <taxon>Actinomycetota</taxon>
        <taxon>Actinomycetes</taxon>
        <taxon>Mycobacteriales</taxon>
        <taxon>Mycobacteriaceae</taxon>
        <taxon>Mycolicibacterium</taxon>
    </lineage>
</organism>
<gene>
    <name evidence="1" type="primary">galM</name>
    <name evidence="1" type="ORF">MCNF_36820</name>
</gene>